<gene>
    <name evidence="4" type="ORF">SAMN05660690_2739</name>
</gene>
<dbReference type="InterPro" id="IPR029058">
    <property type="entry name" value="AB_hydrolase_fold"/>
</dbReference>
<evidence type="ECO:0000313" key="5">
    <source>
        <dbReference type="Proteomes" id="UP000199416"/>
    </source>
</evidence>
<dbReference type="EMBL" id="FMZF01000004">
    <property type="protein sequence ID" value="SDC87871.1"/>
    <property type="molecule type" value="Genomic_DNA"/>
</dbReference>
<proteinExistence type="predicted"/>
<keyword evidence="2" id="KW-1133">Transmembrane helix</keyword>
<feature type="region of interest" description="Disordered" evidence="1">
    <location>
        <begin position="1"/>
        <end position="33"/>
    </location>
</feature>
<feature type="domain" description="AB hydrolase-1" evidence="3">
    <location>
        <begin position="53"/>
        <end position="310"/>
    </location>
</feature>
<evidence type="ECO:0000256" key="2">
    <source>
        <dbReference type="SAM" id="Phobius"/>
    </source>
</evidence>
<evidence type="ECO:0000313" key="4">
    <source>
        <dbReference type="EMBL" id="SDC87871.1"/>
    </source>
</evidence>
<reference evidence="5" key="1">
    <citation type="submission" date="2016-10" db="EMBL/GenBank/DDBJ databases">
        <authorList>
            <person name="Varghese N."/>
            <person name="Submissions S."/>
        </authorList>
    </citation>
    <scope>NUCLEOTIDE SEQUENCE [LARGE SCALE GENOMIC DNA]</scope>
    <source>
        <strain evidence="5">DSM 45421</strain>
    </source>
</reference>
<keyword evidence="2" id="KW-0472">Membrane</keyword>
<dbReference type="RefSeq" id="WP_091366550.1">
    <property type="nucleotide sequence ID" value="NZ_FMZF01000004.1"/>
</dbReference>
<dbReference type="PANTHER" id="PTHR43433:SF1">
    <property type="entry name" value="BLL5160 PROTEIN"/>
    <property type="match status" value="1"/>
</dbReference>
<dbReference type="Gene3D" id="3.40.50.1820">
    <property type="entry name" value="alpha/beta hydrolase"/>
    <property type="match status" value="1"/>
</dbReference>
<dbReference type="GO" id="GO:0003824">
    <property type="term" value="F:catalytic activity"/>
    <property type="evidence" value="ECO:0007669"/>
    <property type="project" value="UniProtKB-ARBA"/>
</dbReference>
<dbReference type="STRING" id="1190417.SAMN05660690_2739"/>
<feature type="compositionally biased region" description="Pro residues" evidence="1">
    <location>
        <begin position="8"/>
        <end position="27"/>
    </location>
</feature>
<dbReference type="InterPro" id="IPR000073">
    <property type="entry name" value="AB_hydrolase_1"/>
</dbReference>
<dbReference type="OrthoDB" id="5422338at2"/>
<keyword evidence="2" id="KW-0812">Transmembrane</keyword>
<dbReference type="Pfam" id="PF12697">
    <property type="entry name" value="Abhydrolase_6"/>
    <property type="match status" value="1"/>
</dbReference>
<feature type="transmembrane region" description="Helical" evidence="2">
    <location>
        <begin position="148"/>
        <end position="171"/>
    </location>
</feature>
<dbReference type="Proteomes" id="UP000199416">
    <property type="component" value="Unassembled WGS sequence"/>
</dbReference>
<sequence length="333" mass="36015">MPRRSRPAPVPPTVPVVPGVDGPPPPGSRTVRTDDGVDLHVETDGPEDAPVTVVFCHGFTARLGEFELQRQAIRDRARLVLWDHRGHGRSSWADPRTATIDRTARDLGQVLDAVVPAGRPVVLAGHSMGGMTIMAFARQRPDLFGSRVVGAFLLATSAGGLVAGGPLGAAVKLMRRLHLLGLYLWWLRLLAPALERWRRRGTWLGRRFTRRYLFGRDDATREAVRVVQAMLEETPLTVTLAFYGTFLDHDETASLPVLGRVPCTVVAAQYDRLTPAAHGRALAAEIGERCTLVVVPGAGHSVNLTRTAVVDGALVELLDRVAATGPDTARRAG</sequence>
<protein>
    <submittedName>
        <fullName evidence="4">Pimeloyl-ACP methyl ester carboxylesterase</fullName>
    </submittedName>
</protein>
<dbReference type="InterPro" id="IPR050471">
    <property type="entry name" value="AB_hydrolase"/>
</dbReference>
<evidence type="ECO:0000259" key="3">
    <source>
        <dbReference type="Pfam" id="PF12697"/>
    </source>
</evidence>
<organism evidence="4 5">
    <name type="scientific">Geodermatophilus telluris</name>
    <dbReference type="NCBI Taxonomy" id="1190417"/>
    <lineage>
        <taxon>Bacteria</taxon>
        <taxon>Bacillati</taxon>
        <taxon>Actinomycetota</taxon>
        <taxon>Actinomycetes</taxon>
        <taxon>Geodermatophilales</taxon>
        <taxon>Geodermatophilaceae</taxon>
        <taxon>Geodermatophilus</taxon>
    </lineage>
</organism>
<dbReference type="SUPFAM" id="SSF53474">
    <property type="entry name" value="alpha/beta-Hydrolases"/>
    <property type="match status" value="1"/>
</dbReference>
<evidence type="ECO:0000256" key="1">
    <source>
        <dbReference type="SAM" id="MobiDB-lite"/>
    </source>
</evidence>
<dbReference type="AlphaFoldDB" id="A0A1G6Q6L8"/>
<keyword evidence="5" id="KW-1185">Reference proteome</keyword>
<dbReference type="PANTHER" id="PTHR43433">
    <property type="entry name" value="HYDROLASE, ALPHA/BETA FOLD FAMILY PROTEIN"/>
    <property type="match status" value="1"/>
</dbReference>
<accession>A0A1G6Q6L8</accession>
<name>A0A1G6Q6L8_9ACTN</name>